<dbReference type="EMBL" id="JADWDC010000004">
    <property type="protein sequence ID" value="MCC0175849.1"/>
    <property type="molecule type" value="Genomic_DNA"/>
</dbReference>
<protein>
    <submittedName>
        <fullName evidence="4">Response regulator transcription factor</fullName>
    </submittedName>
</protein>
<dbReference type="PROSITE" id="PS50110">
    <property type="entry name" value="RESPONSE_REGULATORY"/>
    <property type="match status" value="1"/>
</dbReference>
<gene>
    <name evidence="4" type="ORF">I4641_02485</name>
</gene>
<keyword evidence="2" id="KW-0175">Coiled coil</keyword>
<proteinExistence type="predicted"/>
<accession>A0A964BLY8</accession>
<dbReference type="Gene3D" id="3.40.50.2300">
    <property type="match status" value="1"/>
</dbReference>
<feature type="domain" description="Response regulatory" evidence="3">
    <location>
        <begin position="2"/>
        <end position="120"/>
    </location>
</feature>
<sequence length="484" mass="55551">MKLLIVDDQISNQFLLVEQIQAHLKFKDSDIRIASNGLEAIAVAEQNDLDLILMDLQMPVMNGLNATKKIISKYPYIKVIIITSSDDIILVQKSIMAGARGYLFKDNILTNLISVIQNVSNGYTVFPKYDTNSSNLLSSCDSIIQLNESEKILKINKIIALEIITIWKNGIKDNNFVGDTFLNFFDINFSNKKDLINFLIRGDSSKCNLLQELELRFHDLISKCIDEKKIDKDNLESELDIVIERVNCWFYTEQTNNFSCFRTKIETNAQILRINYAKQLKKYIDSFLFKTASLPCLEHLESMETLLKNIIEEYQSELDKFTEQEKSAFQAYNVLIDIFFESASQESNQSEINSLTRTILHIYRAKMQIEAFTFAIQDIQGIIRTLQFYIDDLILANNLLETIHSQLDISGVDESISLLVKHKFDTFQDSTKLLQEIEAEVGYSMNQWGVQCHVNPSLILDKLITKISISSGNILESIEQELYV</sequence>
<dbReference type="RefSeq" id="WP_229638848.1">
    <property type="nucleotide sequence ID" value="NZ_JADWDC010000004.1"/>
</dbReference>
<dbReference type="Proteomes" id="UP000729733">
    <property type="component" value="Unassembled WGS sequence"/>
</dbReference>
<dbReference type="PANTHER" id="PTHR45566:SF2">
    <property type="entry name" value="NARL SUBFAMILY"/>
    <property type="match status" value="1"/>
</dbReference>
<dbReference type="InterPro" id="IPR058245">
    <property type="entry name" value="NreC/VraR/RcsB-like_REC"/>
</dbReference>
<dbReference type="SMART" id="SM00448">
    <property type="entry name" value="REC"/>
    <property type="match status" value="1"/>
</dbReference>
<name>A0A964BLY8_9CYAN</name>
<feature type="coiled-coil region" evidence="2">
    <location>
        <begin position="297"/>
        <end position="331"/>
    </location>
</feature>
<dbReference type="GO" id="GO:0000160">
    <property type="term" value="P:phosphorelay signal transduction system"/>
    <property type="evidence" value="ECO:0007669"/>
    <property type="project" value="InterPro"/>
</dbReference>
<feature type="modified residue" description="4-aspartylphosphate" evidence="1">
    <location>
        <position position="55"/>
    </location>
</feature>
<keyword evidence="1" id="KW-0597">Phosphoprotein</keyword>
<dbReference type="PANTHER" id="PTHR45566">
    <property type="entry name" value="HTH-TYPE TRANSCRIPTIONAL REGULATOR YHJB-RELATED"/>
    <property type="match status" value="1"/>
</dbReference>
<evidence type="ECO:0000256" key="1">
    <source>
        <dbReference type="PROSITE-ProRule" id="PRU00169"/>
    </source>
</evidence>
<evidence type="ECO:0000313" key="4">
    <source>
        <dbReference type="EMBL" id="MCC0175849.1"/>
    </source>
</evidence>
<organism evidence="4 5">
    <name type="scientific">Waterburya agarophytonicola KI4</name>
    <dbReference type="NCBI Taxonomy" id="2874699"/>
    <lineage>
        <taxon>Bacteria</taxon>
        <taxon>Bacillati</taxon>
        <taxon>Cyanobacteriota</taxon>
        <taxon>Cyanophyceae</taxon>
        <taxon>Pleurocapsales</taxon>
        <taxon>Hyellaceae</taxon>
        <taxon>Waterburya</taxon>
        <taxon>Waterburya agarophytonicola</taxon>
    </lineage>
</organism>
<dbReference type="InterPro" id="IPR051015">
    <property type="entry name" value="EvgA-like"/>
</dbReference>
<keyword evidence="5" id="KW-1185">Reference proteome</keyword>
<dbReference type="InterPro" id="IPR011006">
    <property type="entry name" value="CheY-like_superfamily"/>
</dbReference>
<evidence type="ECO:0000256" key="2">
    <source>
        <dbReference type="SAM" id="Coils"/>
    </source>
</evidence>
<dbReference type="InterPro" id="IPR001789">
    <property type="entry name" value="Sig_transdc_resp-reg_receiver"/>
</dbReference>
<dbReference type="Pfam" id="PF00072">
    <property type="entry name" value="Response_reg"/>
    <property type="match status" value="1"/>
</dbReference>
<dbReference type="AlphaFoldDB" id="A0A964BLY8"/>
<reference evidence="4" key="1">
    <citation type="journal article" date="2021" name="Antonie Van Leeuwenhoek">
        <title>Draft genome and description of Waterburya agarophytonicola gen. nov. sp. nov. (Pleurocapsales, Cyanobacteria): a seaweed symbiont.</title>
        <authorList>
            <person name="Bonthond G."/>
            <person name="Shalygin S."/>
            <person name="Bayer T."/>
            <person name="Weinberger F."/>
        </authorList>
    </citation>
    <scope>NUCLEOTIDE SEQUENCE</scope>
    <source>
        <strain evidence="4">KI4</strain>
    </source>
</reference>
<evidence type="ECO:0000259" key="3">
    <source>
        <dbReference type="PROSITE" id="PS50110"/>
    </source>
</evidence>
<evidence type="ECO:0000313" key="5">
    <source>
        <dbReference type="Proteomes" id="UP000729733"/>
    </source>
</evidence>
<dbReference type="SUPFAM" id="SSF52172">
    <property type="entry name" value="CheY-like"/>
    <property type="match status" value="1"/>
</dbReference>
<dbReference type="CDD" id="cd17535">
    <property type="entry name" value="REC_NarL-like"/>
    <property type="match status" value="1"/>
</dbReference>
<comment type="caution">
    <text evidence="4">The sequence shown here is derived from an EMBL/GenBank/DDBJ whole genome shotgun (WGS) entry which is preliminary data.</text>
</comment>